<dbReference type="UniPathway" id="UPA00848">
    <property type="reaction ID" value="UER00151"/>
</dbReference>
<dbReference type="Gene3D" id="3.10.270.10">
    <property type="entry name" value="Urate Oxidase"/>
    <property type="match status" value="1"/>
</dbReference>
<evidence type="ECO:0000256" key="2">
    <source>
        <dbReference type="HAMAP-Rule" id="MF_01527"/>
    </source>
</evidence>
<sequence length="309" mass="33044">MKSRLPDISATECPSAPRALAWVGMQGIDLPITLAETGAAARVHARADVQVDLPRPQVKGIHMSRLHHRLGGLTGGPALSKAVLSRLLAALIESHADCGSRSARLRLKLELLVERPALVTQGLAGWKAYPLQVEASLIQGVFRGRLEVIVGYASTCPCSAALSRQLIGADFLRAFQGHSHVPPAKVADWLQNHATSATPHSQRSEARVAVELAAGGHLGALELVDRVEAAVGTPLQTAVKRADEQEFAARNGRHLMFVEDAARDIASALDGYRQVRVQVRHLESLHPHDAVAWVEPVADMALVTMAAAP</sequence>
<dbReference type="InterPro" id="IPR022838">
    <property type="entry name" value="GTP_cyclohydrolase_FolE2"/>
</dbReference>
<dbReference type="Pfam" id="PF02649">
    <property type="entry name" value="GCHY-1"/>
    <property type="match status" value="1"/>
</dbReference>
<keyword evidence="4" id="KW-1185">Reference proteome</keyword>
<dbReference type="HOGENOM" id="CLU_062816_0_0_6"/>
<dbReference type="PANTHER" id="PTHR36445:SF1">
    <property type="entry name" value="GTP CYCLOHYDROLASE MPTA"/>
    <property type="match status" value="1"/>
</dbReference>
<organism evidence="3 4">
    <name type="scientific">Frateuria aurantia (strain ATCC 33424 / DSM 6220 / KCTC 2777 / LMG 1558 / NBRC 3245 / NCIMB 13370)</name>
    <name type="common">Acetobacter aurantius</name>
    <dbReference type="NCBI Taxonomy" id="767434"/>
    <lineage>
        <taxon>Bacteria</taxon>
        <taxon>Pseudomonadati</taxon>
        <taxon>Pseudomonadota</taxon>
        <taxon>Gammaproteobacteria</taxon>
        <taxon>Lysobacterales</taxon>
        <taxon>Rhodanobacteraceae</taxon>
        <taxon>Frateuria</taxon>
    </lineage>
</organism>
<proteinExistence type="inferred from homology"/>
<dbReference type="RefSeq" id="WP_014403333.1">
    <property type="nucleotide sequence ID" value="NC_017033.1"/>
</dbReference>
<comment type="catalytic activity">
    <reaction evidence="2">
        <text>GTP + H2O = 7,8-dihydroneopterin 3'-triphosphate + formate + H(+)</text>
        <dbReference type="Rhea" id="RHEA:17473"/>
        <dbReference type="ChEBI" id="CHEBI:15377"/>
        <dbReference type="ChEBI" id="CHEBI:15378"/>
        <dbReference type="ChEBI" id="CHEBI:15740"/>
        <dbReference type="ChEBI" id="CHEBI:37565"/>
        <dbReference type="ChEBI" id="CHEBI:58462"/>
        <dbReference type="EC" id="3.5.4.16"/>
    </reaction>
</comment>
<comment type="pathway">
    <text evidence="2">Cofactor biosynthesis; 7,8-dihydroneopterin triphosphate biosynthesis; 7,8-dihydroneopterin triphosphate from GTP: step 1/1.</text>
</comment>
<gene>
    <name evidence="2" type="primary">folE2</name>
    <name evidence="3" type="ordered locus">Fraau_1938</name>
</gene>
<evidence type="ECO:0000256" key="1">
    <source>
        <dbReference type="ARBA" id="ARBA00022801"/>
    </source>
</evidence>
<protein>
    <recommendedName>
        <fullName evidence="2">GTP cyclohydrolase FolE2</fullName>
        <ecNumber evidence="2">3.5.4.16</ecNumber>
    </recommendedName>
</protein>
<comment type="function">
    <text evidence="2">Converts GTP to 7,8-dihydroneopterin triphosphate.</text>
</comment>
<comment type="similarity">
    <text evidence="2">Belongs to the GTP cyclohydrolase IV family.</text>
</comment>
<evidence type="ECO:0000313" key="3">
    <source>
        <dbReference type="EMBL" id="AFC86328.1"/>
    </source>
</evidence>
<dbReference type="HAMAP" id="MF_01527_B">
    <property type="entry name" value="GTP_cyclohydrol_B"/>
    <property type="match status" value="1"/>
</dbReference>
<evidence type="ECO:0000313" key="4">
    <source>
        <dbReference type="Proteomes" id="UP000005234"/>
    </source>
</evidence>
<dbReference type="STRING" id="767434.Fraau_1938"/>
<accession>H8L108</accession>
<dbReference type="NCBIfam" id="NF010200">
    <property type="entry name" value="PRK13674.1-1"/>
    <property type="match status" value="1"/>
</dbReference>
<keyword evidence="1 2" id="KW-0378">Hydrolase</keyword>
<dbReference type="AlphaFoldDB" id="H8L108"/>
<dbReference type="OrthoDB" id="239637at2"/>
<dbReference type="GO" id="GO:0046654">
    <property type="term" value="P:tetrahydrofolate biosynthetic process"/>
    <property type="evidence" value="ECO:0007669"/>
    <property type="project" value="UniProtKB-UniRule"/>
</dbReference>
<dbReference type="Proteomes" id="UP000005234">
    <property type="component" value="Chromosome"/>
</dbReference>
<name>H8L108_FRAAD</name>
<dbReference type="EC" id="3.5.4.16" evidence="2"/>
<feature type="site" description="May be catalytically important" evidence="2">
    <location>
        <position position="156"/>
    </location>
</feature>
<dbReference type="KEGG" id="fau:Fraau_1938"/>
<dbReference type="EMBL" id="CP003350">
    <property type="protein sequence ID" value="AFC86328.1"/>
    <property type="molecule type" value="Genomic_DNA"/>
</dbReference>
<dbReference type="InterPro" id="IPR003801">
    <property type="entry name" value="GTP_cyclohydrolase_FolE2/MptA"/>
</dbReference>
<reference evidence="3" key="1">
    <citation type="submission" date="2012-02" db="EMBL/GenBank/DDBJ databases">
        <title>The complete genome of Frateuria aurantia DSM 6220.</title>
        <authorList>
            <consortium name="US DOE Joint Genome Institute (JGI-PGF)"/>
            <person name="Lucas S."/>
            <person name="Copeland A."/>
            <person name="Lapidus A."/>
            <person name="Glavina del Rio T."/>
            <person name="Dalin E."/>
            <person name="Tice H."/>
            <person name="Bruce D."/>
            <person name="Goodwin L."/>
            <person name="Pitluck S."/>
            <person name="Peters L."/>
            <person name="Ovchinnikova G."/>
            <person name="Teshima H."/>
            <person name="Kyrpides N."/>
            <person name="Mavromatis K."/>
            <person name="Ivanova N."/>
            <person name="Brettin T."/>
            <person name="Detter J.C."/>
            <person name="Han C."/>
            <person name="Larimer F."/>
            <person name="Land M."/>
            <person name="Hauser L."/>
            <person name="Markowitz V."/>
            <person name="Cheng J.-F."/>
            <person name="Hugenholtz P."/>
            <person name="Woyke T."/>
            <person name="Wu D."/>
            <person name="Brambilla E."/>
            <person name="Klenk H.-P."/>
            <person name="Eisen J.A."/>
        </authorList>
    </citation>
    <scope>NUCLEOTIDE SEQUENCE</scope>
    <source>
        <strain evidence="3">DSM 6220</strain>
    </source>
</reference>
<dbReference type="PANTHER" id="PTHR36445">
    <property type="entry name" value="GTP CYCLOHYDROLASE MPTA"/>
    <property type="match status" value="1"/>
</dbReference>
<dbReference type="eggNOG" id="COG1469">
    <property type="taxonomic scope" value="Bacteria"/>
</dbReference>
<dbReference type="GO" id="GO:0003934">
    <property type="term" value="F:GTP cyclohydrolase I activity"/>
    <property type="evidence" value="ECO:0007669"/>
    <property type="project" value="UniProtKB-UniRule"/>
</dbReference>